<proteinExistence type="predicted"/>
<protein>
    <submittedName>
        <fullName evidence="2">Uncharacterized protein</fullName>
    </submittedName>
</protein>
<name>A0A2N9AR16_METEX</name>
<dbReference type="Proteomes" id="UP000233769">
    <property type="component" value="Chromosome tk0001"/>
</dbReference>
<dbReference type="AlphaFoldDB" id="A0A2N9AR16"/>
<feature type="transmembrane region" description="Helical" evidence="1">
    <location>
        <begin position="80"/>
        <end position="97"/>
    </location>
</feature>
<evidence type="ECO:0000256" key="1">
    <source>
        <dbReference type="SAM" id="Phobius"/>
    </source>
</evidence>
<keyword evidence="1" id="KW-0812">Transmembrane</keyword>
<reference evidence="3" key="1">
    <citation type="submission" date="2017-10" db="EMBL/GenBank/DDBJ databases">
        <authorList>
            <person name="Regsiter A."/>
            <person name="William W."/>
        </authorList>
    </citation>
    <scope>NUCLEOTIDE SEQUENCE [LARGE SCALE GENOMIC DNA]</scope>
</reference>
<sequence>MIQRARIKPVEPLARRLVRKPPAARASRGAAVAALQADGEFPFEDIEDSIDLVMSRAAQLAVAAASDRPWALGLGHLRDIVSLCVVVGGIVYSWGILS</sequence>
<keyword evidence="1" id="KW-1133">Transmembrane helix</keyword>
<keyword evidence="1" id="KW-0472">Membrane</keyword>
<organism evidence="2 3">
    <name type="scientific">Methylorubrum extorquens</name>
    <name type="common">Methylobacterium dichloromethanicum</name>
    <name type="synonym">Methylobacterium extorquens</name>
    <dbReference type="NCBI Taxonomy" id="408"/>
    <lineage>
        <taxon>Bacteria</taxon>
        <taxon>Pseudomonadati</taxon>
        <taxon>Pseudomonadota</taxon>
        <taxon>Alphaproteobacteria</taxon>
        <taxon>Hyphomicrobiales</taxon>
        <taxon>Methylobacteriaceae</taxon>
        <taxon>Methylorubrum</taxon>
    </lineage>
</organism>
<gene>
    <name evidence="2" type="ORF">TK0001_3205</name>
</gene>
<evidence type="ECO:0000313" key="3">
    <source>
        <dbReference type="Proteomes" id="UP000233769"/>
    </source>
</evidence>
<dbReference type="EMBL" id="LT962688">
    <property type="protein sequence ID" value="SOR29807.1"/>
    <property type="molecule type" value="Genomic_DNA"/>
</dbReference>
<evidence type="ECO:0000313" key="2">
    <source>
        <dbReference type="EMBL" id="SOR29807.1"/>
    </source>
</evidence>
<accession>A0A2N9AR16</accession>